<dbReference type="Gene3D" id="3.80.10.10">
    <property type="entry name" value="Ribonuclease Inhibitor"/>
    <property type="match status" value="1"/>
</dbReference>
<gene>
    <name evidence="1" type="ORF">JAAARDRAFT_184263</name>
</gene>
<dbReference type="SUPFAM" id="SSF52047">
    <property type="entry name" value="RNI-like"/>
    <property type="match status" value="1"/>
</dbReference>
<proteinExistence type="predicted"/>
<protein>
    <recommendedName>
        <fullName evidence="3">F-box domain-containing protein</fullName>
    </recommendedName>
</protein>
<dbReference type="InterPro" id="IPR032675">
    <property type="entry name" value="LRR_dom_sf"/>
</dbReference>
<dbReference type="AlphaFoldDB" id="A0A067PPX3"/>
<dbReference type="InParanoid" id="A0A067PPX3"/>
<evidence type="ECO:0000313" key="2">
    <source>
        <dbReference type="Proteomes" id="UP000027265"/>
    </source>
</evidence>
<name>A0A067PPX3_9AGAM</name>
<dbReference type="OrthoDB" id="3264508at2759"/>
<reference evidence="2" key="1">
    <citation type="journal article" date="2014" name="Proc. Natl. Acad. Sci. U.S.A.">
        <title>Extensive sampling of basidiomycete genomes demonstrates inadequacy of the white-rot/brown-rot paradigm for wood decay fungi.</title>
        <authorList>
            <person name="Riley R."/>
            <person name="Salamov A.A."/>
            <person name="Brown D.W."/>
            <person name="Nagy L.G."/>
            <person name="Floudas D."/>
            <person name="Held B.W."/>
            <person name="Levasseur A."/>
            <person name="Lombard V."/>
            <person name="Morin E."/>
            <person name="Otillar R."/>
            <person name="Lindquist E.A."/>
            <person name="Sun H."/>
            <person name="LaButti K.M."/>
            <person name="Schmutz J."/>
            <person name="Jabbour D."/>
            <person name="Luo H."/>
            <person name="Baker S.E."/>
            <person name="Pisabarro A.G."/>
            <person name="Walton J.D."/>
            <person name="Blanchette R.A."/>
            <person name="Henrissat B."/>
            <person name="Martin F."/>
            <person name="Cullen D."/>
            <person name="Hibbett D.S."/>
            <person name="Grigoriev I.V."/>
        </authorList>
    </citation>
    <scope>NUCLEOTIDE SEQUENCE [LARGE SCALE GENOMIC DNA]</scope>
    <source>
        <strain evidence="2">MUCL 33604</strain>
    </source>
</reference>
<evidence type="ECO:0000313" key="1">
    <source>
        <dbReference type="EMBL" id="KDQ52371.1"/>
    </source>
</evidence>
<sequence>MSEEPIVHPSLLSSSLDILPLVFAHLDRPTLLSASQANKTFNTFSNKLLYSSVILSPEWRNPAYPRKDEGLLQCQFQSALKPHISPHVQRLTITGHLGSYSSVPTTLLSSLHTSILSFASLQSLSITPTDHLPDQFVPLLLGLANGSLQRLSELEVNTSCFVESGEFEYRPRVPLGGAIMEEDEDEDRVEEERNREAETKKESKVEILIRIQGLTSLTLVDPKGTIIQSLPTWLTHLSPTLREFHLKGNCGSITPGILRSLSTSLLTLHQPLRSFSIGISYSLTDTDIFGFLDGSPNGPMRELEELTVCYYMQLKPPTVIPNLPSLRKLTIKHTGTPISCTTQASLFTSFILRLIKKSRCLRELNIIHDGVGGGVKMDGLVSSLVAREGRGVELREVRLWFVGRAAFEELCRSCTSLEVLVAGVSPGTFRDLPTLIAPLKRLHKLSLKTHFVKQSKQSNLFNTEAARDLMSTSRVQRLSVDGGAWEGRWEVCEGKVEFSVVEVGKAGEQWGC</sequence>
<keyword evidence="2" id="KW-1185">Reference proteome</keyword>
<accession>A0A067PPX3</accession>
<organism evidence="1 2">
    <name type="scientific">Jaapia argillacea MUCL 33604</name>
    <dbReference type="NCBI Taxonomy" id="933084"/>
    <lineage>
        <taxon>Eukaryota</taxon>
        <taxon>Fungi</taxon>
        <taxon>Dikarya</taxon>
        <taxon>Basidiomycota</taxon>
        <taxon>Agaricomycotina</taxon>
        <taxon>Agaricomycetes</taxon>
        <taxon>Agaricomycetidae</taxon>
        <taxon>Jaapiales</taxon>
        <taxon>Jaapiaceae</taxon>
        <taxon>Jaapia</taxon>
    </lineage>
</organism>
<dbReference type="EMBL" id="KL197740">
    <property type="protein sequence ID" value="KDQ52371.1"/>
    <property type="molecule type" value="Genomic_DNA"/>
</dbReference>
<dbReference type="Proteomes" id="UP000027265">
    <property type="component" value="Unassembled WGS sequence"/>
</dbReference>
<dbReference type="HOGENOM" id="CLU_614003_0_0_1"/>
<evidence type="ECO:0008006" key="3">
    <source>
        <dbReference type="Google" id="ProtNLM"/>
    </source>
</evidence>